<dbReference type="OrthoDB" id="9762778at2"/>
<dbReference type="FunFam" id="1.20.1560.10:FF:000011">
    <property type="entry name" value="Multidrug ABC transporter ATP-binding protein"/>
    <property type="match status" value="1"/>
</dbReference>
<dbReference type="Pfam" id="PF00664">
    <property type="entry name" value="ABC_membrane"/>
    <property type="match status" value="1"/>
</dbReference>
<dbReference type="InterPro" id="IPR011527">
    <property type="entry name" value="ABC1_TM_dom"/>
</dbReference>
<dbReference type="InterPro" id="IPR036640">
    <property type="entry name" value="ABC1_TM_sf"/>
</dbReference>
<evidence type="ECO:0000256" key="4">
    <source>
        <dbReference type="ARBA" id="ARBA00022692"/>
    </source>
</evidence>
<protein>
    <submittedName>
        <fullName evidence="13">ABC transporter ATP-binding protein</fullName>
    </submittedName>
</protein>
<keyword evidence="6 13" id="KW-0067">ATP-binding</keyword>
<keyword evidence="2" id="KW-0813">Transport</keyword>
<proteinExistence type="predicted"/>
<dbReference type="InterPro" id="IPR027417">
    <property type="entry name" value="P-loop_NTPase"/>
</dbReference>
<reference evidence="15 16" key="1">
    <citation type="submission" date="2019-04" db="EMBL/GenBank/DDBJ databases">
        <title>Genome sequencing of Clostridium botulinum Groups I-IV and Clostridium butyricum.</title>
        <authorList>
            <person name="Brunt J."/>
            <person name="Van Vliet A.H.M."/>
            <person name="Stringer S.C."/>
            <person name="Carter A.T."/>
            <person name="Peck M.W."/>
        </authorList>
    </citation>
    <scope>NUCLEOTIDE SEQUENCE [LARGE SCALE GENOMIC DNA]</scope>
    <source>
        <strain evidence="13 16">1605</strain>
        <strain evidence="14 15">CB-K-33E</strain>
    </source>
</reference>
<comment type="caution">
    <text evidence="13">The sequence shown here is derived from an EMBL/GenBank/DDBJ whole genome shotgun (WGS) entry which is preliminary data.</text>
</comment>
<keyword evidence="4 10" id="KW-0812">Transmembrane</keyword>
<evidence type="ECO:0000256" key="7">
    <source>
        <dbReference type="ARBA" id="ARBA00022989"/>
    </source>
</evidence>
<dbReference type="AlphaFoldDB" id="A0A0L9YE82"/>
<feature type="transmembrane region" description="Helical" evidence="10">
    <location>
        <begin position="295"/>
        <end position="313"/>
    </location>
</feature>
<evidence type="ECO:0000313" key="15">
    <source>
        <dbReference type="Proteomes" id="UP000473681"/>
    </source>
</evidence>
<evidence type="ECO:0000256" key="10">
    <source>
        <dbReference type="SAM" id="Phobius"/>
    </source>
</evidence>
<dbReference type="PROSITE" id="PS00211">
    <property type="entry name" value="ABC_TRANSPORTER_1"/>
    <property type="match status" value="1"/>
</dbReference>
<feature type="region of interest" description="Disordered" evidence="9">
    <location>
        <begin position="1"/>
        <end position="24"/>
    </location>
</feature>
<keyword evidence="8 10" id="KW-0472">Membrane</keyword>
<dbReference type="Gene3D" id="1.20.1560.10">
    <property type="entry name" value="ABC transporter type 1, transmembrane domain"/>
    <property type="match status" value="1"/>
</dbReference>
<dbReference type="CDD" id="cd03254">
    <property type="entry name" value="ABCC_Glucan_exporter_like"/>
    <property type="match status" value="1"/>
</dbReference>
<dbReference type="InterPro" id="IPR003439">
    <property type="entry name" value="ABC_transporter-like_ATP-bd"/>
</dbReference>
<feature type="transmembrane region" description="Helical" evidence="10">
    <location>
        <begin position="105"/>
        <end position="130"/>
    </location>
</feature>
<evidence type="ECO:0000256" key="6">
    <source>
        <dbReference type="ARBA" id="ARBA00022840"/>
    </source>
</evidence>
<dbReference type="PROSITE" id="PS50893">
    <property type="entry name" value="ABC_TRANSPORTER_2"/>
    <property type="match status" value="1"/>
</dbReference>
<sequence>MSKDLKKISNQKRGPMGGHGPGPHMVLPGEKAKDFKGTLKRLLGYLKPRRFTLIFVFIMAILSTLFNILSPKVMGEATTTLFNGVTMKLQGIPGAKIDFYALKNILILLTSLYLFSAFFGYLQQYFMAGVAQKTVQKMRKDVNEKLARLPLKYFDSNSHGDILSRVTNDIDNISSTLQQSLTQLITAIVTMVGILIMMLSISPIMTLICLITLPACIFATRPIIKRSQKFFLKQQKELGKLNGHIEEMYTGHQIIKAFGHEEKAIDTFNEINDKLYQAGWKAQFVSGLMMPLMNFINNIGYVLVSVVGGLLVTKKYITIGDIQAFIQYSKQFTQPINQTANIANIIQSTIASAERVFEILDETEEIQDTNTSKVDEHTINNLQGSVKFDHVKFGYKEDSILIEDMNIDVKPGETIAIVGPTGAGKTTLVNLLMRFYEINDGKITIDGINIIDFNRGDLRTTFGMVLQDTWLFKGTIKENIAYGKENSTDEDVIKAAKAAHADHFIRTLPKGYDTLLNEDASNISQGQKQLLTIARAILANPRILILDEATSSVDTRTESYIQNAMTRLMEGRTNFVIAHRLSTIKDADLILVMNHGDVIEKGTHSELLAQKGFYSDLYNSQFNHDEEAV</sequence>
<dbReference type="PANTHER" id="PTHR43394">
    <property type="entry name" value="ATP-DEPENDENT PERMEASE MDL1, MITOCHONDRIAL"/>
    <property type="match status" value="1"/>
</dbReference>
<feature type="domain" description="ABC transmembrane type-1" evidence="12">
    <location>
        <begin position="54"/>
        <end position="348"/>
    </location>
</feature>
<comment type="subcellular location">
    <subcellularLocation>
        <location evidence="1">Cell membrane</location>
        <topology evidence="1">Multi-pass membrane protein</topology>
    </subcellularLocation>
</comment>
<feature type="transmembrane region" description="Helical" evidence="10">
    <location>
        <begin position="181"/>
        <end position="198"/>
    </location>
</feature>
<evidence type="ECO:0000259" key="11">
    <source>
        <dbReference type="PROSITE" id="PS50893"/>
    </source>
</evidence>
<dbReference type="CDD" id="cd18547">
    <property type="entry name" value="ABC_6TM_Tm288_like"/>
    <property type="match status" value="1"/>
</dbReference>
<dbReference type="Proteomes" id="UP000473681">
    <property type="component" value="Unassembled WGS sequence"/>
</dbReference>
<dbReference type="GO" id="GO:0016887">
    <property type="term" value="F:ATP hydrolysis activity"/>
    <property type="evidence" value="ECO:0007669"/>
    <property type="project" value="InterPro"/>
</dbReference>
<dbReference type="FunFam" id="3.40.50.300:FF:000287">
    <property type="entry name" value="Multidrug ABC transporter ATP-binding protein"/>
    <property type="match status" value="1"/>
</dbReference>
<keyword evidence="5" id="KW-0547">Nucleotide-binding</keyword>
<dbReference type="InterPro" id="IPR017871">
    <property type="entry name" value="ABC_transporter-like_CS"/>
</dbReference>
<dbReference type="GO" id="GO:0015421">
    <property type="term" value="F:ABC-type oligopeptide transporter activity"/>
    <property type="evidence" value="ECO:0007669"/>
    <property type="project" value="TreeGrafter"/>
</dbReference>
<evidence type="ECO:0000313" key="16">
    <source>
        <dbReference type="Proteomes" id="UP000476820"/>
    </source>
</evidence>
<keyword evidence="7 10" id="KW-1133">Transmembrane helix</keyword>
<organism evidence="13 16">
    <name type="scientific">Clostridium botulinum</name>
    <dbReference type="NCBI Taxonomy" id="1491"/>
    <lineage>
        <taxon>Bacteria</taxon>
        <taxon>Bacillati</taxon>
        <taxon>Bacillota</taxon>
        <taxon>Clostridia</taxon>
        <taxon>Eubacteriales</taxon>
        <taxon>Clostridiaceae</taxon>
        <taxon>Clostridium</taxon>
    </lineage>
</organism>
<feature type="transmembrane region" description="Helical" evidence="10">
    <location>
        <begin position="51"/>
        <end position="69"/>
    </location>
</feature>
<dbReference type="InterPro" id="IPR003593">
    <property type="entry name" value="AAA+_ATPase"/>
</dbReference>
<evidence type="ECO:0000256" key="9">
    <source>
        <dbReference type="SAM" id="MobiDB-lite"/>
    </source>
</evidence>
<evidence type="ECO:0000259" key="12">
    <source>
        <dbReference type="PROSITE" id="PS50929"/>
    </source>
</evidence>
<dbReference type="SUPFAM" id="SSF90123">
    <property type="entry name" value="ABC transporter transmembrane region"/>
    <property type="match status" value="1"/>
</dbReference>
<evidence type="ECO:0000313" key="14">
    <source>
        <dbReference type="EMBL" id="NFN35589.1"/>
    </source>
</evidence>
<dbReference type="SUPFAM" id="SSF52540">
    <property type="entry name" value="P-loop containing nucleoside triphosphate hydrolases"/>
    <property type="match status" value="1"/>
</dbReference>
<dbReference type="EMBL" id="SWOV01000005">
    <property type="protein sequence ID" value="NFF86969.1"/>
    <property type="molecule type" value="Genomic_DNA"/>
</dbReference>
<dbReference type="RefSeq" id="WP_053341518.1">
    <property type="nucleotide sequence ID" value="NZ_JACBDB010000005.1"/>
</dbReference>
<name>A0A0L9YE82_CLOBO</name>
<dbReference type="SMART" id="SM00382">
    <property type="entry name" value="AAA"/>
    <property type="match status" value="1"/>
</dbReference>
<evidence type="ECO:0000256" key="1">
    <source>
        <dbReference type="ARBA" id="ARBA00004651"/>
    </source>
</evidence>
<dbReference type="Pfam" id="PF00005">
    <property type="entry name" value="ABC_tran"/>
    <property type="match status" value="1"/>
</dbReference>
<dbReference type="GO" id="GO:0005524">
    <property type="term" value="F:ATP binding"/>
    <property type="evidence" value="ECO:0007669"/>
    <property type="project" value="UniProtKB-KW"/>
</dbReference>
<evidence type="ECO:0000256" key="2">
    <source>
        <dbReference type="ARBA" id="ARBA00022448"/>
    </source>
</evidence>
<feature type="domain" description="ABC transporter" evidence="11">
    <location>
        <begin position="386"/>
        <end position="620"/>
    </location>
</feature>
<evidence type="ECO:0000256" key="5">
    <source>
        <dbReference type="ARBA" id="ARBA00022741"/>
    </source>
</evidence>
<keyword evidence="3" id="KW-1003">Cell membrane</keyword>
<dbReference type="PROSITE" id="PS50929">
    <property type="entry name" value="ABC_TM1F"/>
    <property type="match status" value="1"/>
</dbReference>
<dbReference type="Proteomes" id="UP000476820">
    <property type="component" value="Unassembled WGS sequence"/>
</dbReference>
<gene>
    <name evidence="13" type="ORF">FC774_03490</name>
    <name evidence="14" type="ORF">FDB51_10730</name>
</gene>
<dbReference type="InterPro" id="IPR039421">
    <property type="entry name" value="Type_1_exporter"/>
</dbReference>
<accession>A0A0L9YE82</accession>
<dbReference type="PANTHER" id="PTHR43394:SF1">
    <property type="entry name" value="ATP-BINDING CASSETTE SUB-FAMILY B MEMBER 10, MITOCHONDRIAL"/>
    <property type="match status" value="1"/>
</dbReference>
<evidence type="ECO:0000256" key="3">
    <source>
        <dbReference type="ARBA" id="ARBA00022475"/>
    </source>
</evidence>
<evidence type="ECO:0000256" key="8">
    <source>
        <dbReference type="ARBA" id="ARBA00023136"/>
    </source>
</evidence>
<dbReference type="GO" id="GO:0005886">
    <property type="term" value="C:plasma membrane"/>
    <property type="evidence" value="ECO:0007669"/>
    <property type="project" value="UniProtKB-SubCell"/>
</dbReference>
<evidence type="ECO:0000313" key="13">
    <source>
        <dbReference type="EMBL" id="NFF86969.1"/>
    </source>
</evidence>
<dbReference type="EMBL" id="SWVK01000013">
    <property type="protein sequence ID" value="NFN35589.1"/>
    <property type="molecule type" value="Genomic_DNA"/>
</dbReference>
<dbReference type="Gene3D" id="3.40.50.300">
    <property type="entry name" value="P-loop containing nucleotide triphosphate hydrolases"/>
    <property type="match status" value="1"/>
</dbReference>